<dbReference type="EMBL" id="JAYLAA010000043">
    <property type="protein sequence ID" value="MEC3876701.1"/>
    <property type="molecule type" value="Genomic_DNA"/>
</dbReference>
<dbReference type="InterPro" id="IPR013783">
    <property type="entry name" value="Ig-like_fold"/>
</dbReference>
<feature type="domain" description="Secretion system C-terminal sorting" evidence="3">
    <location>
        <begin position="554"/>
        <end position="623"/>
    </location>
</feature>
<reference evidence="4 5" key="1">
    <citation type="submission" date="2024-01" db="EMBL/GenBank/DDBJ databases">
        <title>Chryseobacterium sp. T9W2-O.</title>
        <authorList>
            <person name="Maltman C."/>
        </authorList>
    </citation>
    <scope>NUCLEOTIDE SEQUENCE [LARGE SCALE GENOMIC DNA]</scope>
    <source>
        <strain evidence="4 5">T9W2-O</strain>
    </source>
</reference>
<dbReference type="RefSeq" id="WP_326321427.1">
    <property type="nucleotide sequence ID" value="NZ_JAYLAA010000043.1"/>
</dbReference>
<proteinExistence type="predicted"/>
<organism evidence="4 5">
    <name type="scientific">Chryseobacterium salviniae</name>
    <dbReference type="NCBI Taxonomy" id="3101750"/>
    <lineage>
        <taxon>Bacteria</taxon>
        <taxon>Pseudomonadati</taxon>
        <taxon>Bacteroidota</taxon>
        <taxon>Flavobacteriia</taxon>
        <taxon>Flavobacteriales</taxon>
        <taxon>Weeksellaceae</taxon>
        <taxon>Chryseobacterium group</taxon>
        <taxon>Chryseobacterium</taxon>
    </lineage>
</organism>
<comment type="caution">
    <text evidence="4">The sequence shown here is derived from an EMBL/GenBank/DDBJ whole genome shotgun (WGS) entry which is preliminary data.</text>
</comment>
<protein>
    <submittedName>
        <fullName evidence="4">Choice-of-anchor J domain-containing protein</fullName>
    </submittedName>
</protein>
<dbReference type="NCBIfam" id="NF038128">
    <property type="entry name" value="choice_anch_J"/>
    <property type="match status" value="1"/>
</dbReference>
<keyword evidence="5" id="KW-1185">Reference proteome</keyword>
<accession>A0ABU6HVI7</accession>
<dbReference type="Pfam" id="PF07675">
    <property type="entry name" value="Cleaved_Adhesin"/>
    <property type="match status" value="1"/>
</dbReference>
<sequence>MKKILFLLSILIFEIHHSQTYYSQNFNTSGLNGWTSTDLDGDTHQWSNNNFSTSYTSLGSGSLASYSYIDATNSAVTPNNLITSPLINLTSVTASNVKLQYDLATHPSYPYEKYSVYVTTSNAPAAVTASAPVFTEVVASGGLQNRLIDLTPFIGQQVYISFRHHDCYDQYMLILDNITIKTLADKDVALQNVSLERYGVINTNYTLKATVKNNGSQAVNNITMNWNDGLADHISIISLTTPLTTGQIRAINHPIYVNYPSLVENNINVSITQVNGSADATPADNSLVTKFKTVSQNSPKKVLIEEGTGTWCGWCPRGAVAMNYMKNNYPDNFIGIAVHNNDPMLVPEYNSGTGINAFPGMNVDRWFFNQDVYTDEMVDHVNARKNLVVPAELNASGTLAGNSLTFNASVTFRTFYNNANFRLAAVLVEDGVTGTTTGYRQSNYYAGGGSGVMGGFESLPNPVPASQMQYDHVGRMLLGGYAGQAGSVPSIITDGQVVNYTFNAVIPSTYNTSKLKAVLLLLDATTGEVVNARSFILGTLGTSDIKTNENYLTIYPNPAKDYIKVQANYSVELTIYDASGRIVMEKSRVSPDTPVSVQGLAKGNYIVSIKEKNSNPKTQKLIIE</sequence>
<evidence type="ECO:0000313" key="5">
    <source>
        <dbReference type="Proteomes" id="UP001348397"/>
    </source>
</evidence>
<dbReference type="NCBIfam" id="TIGR04183">
    <property type="entry name" value="Por_Secre_tail"/>
    <property type="match status" value="1"/>
</dbReference>
<evidence type="ECO:0000256" key="1">
    <source>
        <dbReference type="ARBA" id="ARBA00022729"/>
    </source>
</evidence>
<evidence type="ECO:0000313" key="4">
    <source>
        <dbReference type="EMBL" id="MEC3876701.1"/>
    </source>
</evidence>
<feature type="domain" description="Cleaved adhesin" evidence="2">
    <location>
        <begin position="31"/>
        <end position="180"/>
    </location>
</feature>
<evidence type="ECO:0000259" key="2">
    <source>
        <dbReference type="Pfam" id="PF07675"/>
    </source>
</evidence>
<dbReference type="Pfam" id="PF18962">
    <property type="entry name" value="Por_Secre_tail"/>
    <property type="match status" value="1"/>
</dbReference>
<dbReference type="InterPro" id="IPR011628">
    <property type="entry name" value="Cleaved_adhesin"/>
</dbReference>
<dbReference type="Gene3D" id="2.60.120.200">
    <property type="match status" value="1"/>
</dbReference>
<name>A0ABU6HVI7_9FLAO</name>
<dbReference type="InterPro" id="IPR036249">
    <property type="entry name" value="Thioredoxin-like_sf"/>
</dbReference>
<dbReference type="Proteomes" id="UP001348397">
    <property type="component" value="Unassembled WGS sequence"/>
</dbReference>
<gene>
    <name evidence="4" type="ORF">SOP96_13335</name>
</gene>
<keyword evidence="1" id="KW-0732">Signal</keyword>
<evidence type="ECO:0000259" key="3">
    <source>
        <dbReference type="Pfam" id="PF18962"/>
    </source>
</evidence>
<dbReference type="InterPro" id="IPR026444">
    <property type="entry name" value="Secre_tail"/>
</dbReference>
<dbReference type="Gene3D" id="2.60.40.10">
    <property type="entry name" value="Immunoglobulins"/>
    <property type="match status" value="1"/>
</dbReference>
<dbReference type="SUPFAM" id="SSF52833">
    <property type="entry name" value="Thioredoxin-like"/>
    <property type="match status" value="1"/>
</dbReference>